<feature type="region of interest" description="Disordered" evidence="1">
    <location>
        <begin position="72"/>
        <end position="107"/>
    </location>
</feature>
<dbReference type="HOGENOM" id="CLU_2210855_0_0_1"/>
<gene>
    <name evidence="2" type="ORF">Pc18g03790</name>
    <name evidence="2" type="ORF">PCH_Pc18g03790</name>
</gene>
<dbReference type="AlphaFoldDB" id="B6HBE3"/>
<accession>B6HBE3</accession>
<dbReference type="VEuPathDB" id="FungiDB:PCH_Pc18g03790"/>
<proteinExistence type="predicted"/>
<dbReference type="EMBL" id="AM920433">
    <property type="protein sequence ID" value="CAP94603.1"/>
    <property type="molecule type" value="Genomic_DNA"/>
</dbReference>
<name>B6HBE3_PENRW</name>
<evidence type="ECO:0000313" key="2">
    <source>
        <dbReference type="EMBL" id="CAP94603.1"/>
    </source>
</evidence>
<dbReference type="Proteomes" id="UP000000724">
    <property type="component" value="Contig Pc00c18"/>
</dbReference>
<protein>
    <submittedName>
        <fullName evidence="2">Uncharacterized protein</fullName>
    </submittedName>
</protein>
<organism evidence="2 3">
    <name type="scientific">Penicillium rubens (strain ATCC 28089 / DSM 1075 / NRRL 1951 / Wisconsin 54-1255)</name>
    <name type="common">Penicillium chrysogenum</name>
    <dbReference type="NCBI Taxonomy" id="500485"/>
    <lineage>
        <taxon>Eukaryota</taxon>
        <taxon>Fungi</taxon>
        <taxon>Dikarya</taxon>
        <taxon>Ascomycota</taxon>
        <taxon>Pezizomycotina</taxon>
        <taxon>Eurotiomycetes</taxon>
        <taxon>Eurotiomycetidae</taxon>
        <taxon>Eurotiales</taxon>
        <taxon>Aspergillaceae</taxon>
        <taxon>Penicillium</taxon>
        <taxon>Penicillium chrysogenum species complex</taxon>
    </lineage>
</organism>
<evidence type="ECO:0000313" key="3">
    <source>
        <dbReference type="Proteomes" id="UP000000724"/>
    </source>
</evidence>
<evidence type="ECO:0000256" key="1">
    <source>
        <dbReference type="SAM" id="MobiDB-lite"/>
    </source>
</evidence>
<reference evidence="2 3" key="1">
    <citation type="journal article" date="2008" name="Nat. Biotechnol.">
        <title>Genome sequencing and analysis of the filamentous fungus Penicillium chrysogenum.</title>
        <authorList>
            <person name="van den Berg M.A."/>
            <person name="Albang R."/>
            <person name="Albermann K."/>
            <person name="Badger J.H."/>
            <person name="Daran J.-M."/>
            <person name="Driessen A.J.M."/>
            <person name="Garcia-Estrada C."/>
            <person name="Fedorova N.D."/>
            <person name="Harris D.M."/>
            <person name="Heijne W.H.M."/>
            <person name="Joardar V.S."/>
            <person name="Kiel J.A.K.W."/>
            <person name="Kovalchuk A."/>
            <person name="Martin J.F."/>
            <person name="Nierman W.C."/>
            <person name="Nijland J.G."/>
            <person name="Pronk J.T."/>
            <person name="Roubos J.A."/>
            <person name="van der Klei I.J."/>
            <person name="van Peij N.N.M.E."/>
            <person name="Veenhuis M."/>
            <person name="von Doehren H."/>
            <person name="Wagner C."/>
            <person name="Wortman J.R."/>
            <person name="Bovenberg R.A.L."/>
        </authorList>
    </citation>
    <scope>NUCLEOTIDE SEQUENCE [LARGE SCALE GENOMIC DNA]</scope>
    <source>
        <strain evidence="3">ATCC 28089 / DSM 1075 / NRRL 1951 / Wisconsin 54-1255</strain>
    </source>
</reference>
<sequence>MERLIQRPWTNVLIDTDEHMRLSEDAKTPIVFRGLIQHKVLVKVLWREEKGAARQSTKALIMVHPPVCNVQQPLGGKSDDKIGIGPIDGHGALDPAKAGLTAQRRAT</sequence>
<keyword evidence="3" id="KW-1185">Reference proteome</keyword>